<keyword evidence="4" id="KW-0997">Cell inner membrane</keyword>
<keyword evidence="10 19" id="KW-1133">Transmembrane helix</keyword>
<evidence type="ECO:0000256" key="16">
    <source>
        <dbReference type="ARBA" id="ARBA00067833"/>
    </source>
</evidence>
<dbReference type="SUPFAM" id="SSF52540">
    <property type="entry name" value="P-loop containing nucleoside triphosphate hydrolases"/>
    <property type="match status" value="1"/>
</dbReference>
<comment type="catalytic activity">
    <reaction evidence="14">
        <text>L-tyrosyl-[protein] + ATP = O-phospho-L-tyrosyl-[protein] + ADP + H(+)</text>
        <dbReference type="Rhea" id="RHEA:10596"/>
        <dbReference type="Rhea" id="RHEA-COMP:10136"/>
        <dbReference type="Rhea" id="RHEA-COMP:20101"/>
        <dbReference type="ChEBI" id="CHEBI:15378"/>
        <dbReference type="ChEBI" id="CHEBI:30616"/>
        <dbReference type="ChEBI" id="CHEBI:46858"/>
        <dbReference type="ChEBI" id="CHEBI:61978"/>
        <dbReference type="ChEBI" id="CHEBI:456216"/>
    </reaction>
</comment>
<feature type="coiled-coil region" evidence="18">
    <location>
        <begin position="339"/>
        <end position="369"/>
    </location>
</feature>
<protein>
    <recommendedName>
        <fullName evidence="16">Putative tyrosine-protein kinase EpsB</fullName>
    </recommendedName>
    <alternativeName>
        <fullName evidence="17">EPS I polysaccharide export protein EpsB</fullName>
    </alternativeName>
</protein>
<dbReference type="Pfam" id="PF13807">
    <property type="entry name" value="GNVR"/>
    <property type="match status" value="1"/>
</dbReference>
<keyword evidence="6 19" id="KW-0812">Transmembrane</keyword>
<dbReference type="GO" id="GO:0000271">
    <property type="term" value="P:polysaccharide biosynthetic process"/>
    <property type="evidence" value="ECO:0007669"/>
    <property type="project" value="UniProtKB-KW"/>
</dbReference>
<organism evidence="23 24">
    <name type="scientific">Conchiformibius steedae DSM 2580</name>
    <dbReference type="NCBI Taxonomy" id="1121352"/>
    <lineage>
        <taxon>Bacteria</taxon>
        <taxon>Pseudomonadati</taxon>
        <taxon>Pseudomonadota</taxon>
        <taxon>Betaproteobacteria</taxon>
        <taxon>Neisseriales</taxon>
        <taxon>Neisseriaceae</taxon>
        <taxon>Conchiformibius</taxon>
    </lineage>
</organism>
<sequence>MSSTSHSEPQRRIEDDEIDLRELFSAIWFYKWPILLTTILFGLGGVIYALTATPVYQADAMLEVSGNKNQVLGELSDLLADNRTPADTEIELIKSRLVLGQTIKQLGLNIQVSPKNTLLDRIIPGGSSGTGRVEIGEFTLQDAWLNRSFTLIAQGPHEYTVITPEGSRYSGRIGQPLTVNHAFTLLIKKIEADLGQEFSLTHYSDLNAIEKLKSTLSVAPKGKNVPIIGLTITGTQPTQMVHTLNGIIDNYLIQNRDKDIQAARYGLKFIEEELPRLHTELQDAEDKLNQYRTQNKSLDVPSEARGTLEGLNKLEMQIVDLKTEESVLSEVYTPDHPAYKALKEKIQVLENAKKRLNKQITEMPATQQEIVRLTRNVTISQNIYTQLLNKQQELSILQASSQGSVRVIDRAAAAEHPIKPKKAIIVALATMVGLFLSVFAALVKTLLKQGISSHEDIEVLGIDVVANVPRSILQNQADAAFKKLKKKSKDARSNSLITLKDPTDPSVEALRALRTNLYFSTMDKSNKTIMISGSTEGVGKTFVAANLAVLMAQTNQKVLIIDGDMRKGYAHTIFEMENETGFTDLMTEAHTNYKKFIQSTKTKNLSFMPRGSGSNDAAELLQSPRLQEFLVWAQKQYDYIIIDTPPILAVTDAAIIGQHIGTSLLVCQFGKTEISDMEETLSRFRHNKVDIHGVVLNGIERTAKNAYKYQYGKKYVTE</sequence>
<dbReference type="InterPro" id="IPR003856">
    <property type="entry name" value="LPS_length_determ_N"/>
</dbReference>
<evidence type="ECO:0000256" key="15">
    <source>
        <dbReference type="ARBA" id="ARBA00054296"/>
    </source>
</evidence>
<dbReference type="GO" id="GO:0004713">
    <property type="term" value="F:protein tyrosine kinase activity"/>
    <property type="evidence" value="ECO:0007669"/>
    <property type="project" value="UniProtKB-KW"/>
</dbReference>
<feature type="domain" description="AAA" evidence="21">
    <location>
        <begin position="527"/>
        <end position="652"/>
    </location>
</feature>
<dbReference type="GO" id="GO:0005886">
    <property type="term" value="C:plasma membrane"/>
    <property type="evidence" value="ECO:0007669"/>
    <property type="project" value="UniProtKB-SubCell"/>
</dbReference>
<feature type="domain" description="Polysaccharide chain length determinant N-terminal" evidence="20">
    <location>
        <begin position="16"/>
        <end position="106"/>
    </location>
</feature>
<evidence type="ECO:0000259" key="20">
    <source>
        <dbReference type="Pfam" id="PF02706"/>
    </source>
</evidence>
<evidence type="ECO:0000256" key="13">
    <source>
        <dbReference type="ARBA" id="ARBA00023169"/>
    </source>
</evidence>
<comment type="subcellular location">
    <subcellularLocation>
        <location evidence="1">Cell inner membrane</location>
        <topology evidence="1">Multi-pass membrane protein</topology>
    </subcellularLocation>
</comment>
<evidence type="ECO:0000259" key="21">
    <source>
        <dbReference type="Pfam" id="PF13614"/>
    </source>
</evidence>
<feature type="domain" description="Tyrosine-protein kinase G-rich" evidence="22">
    <location>
        <begin position="366"/>
        <end position="445"/>
    </location>
</feature>
<dbReference type="NCBIfam" id="TIGR01007">
    <property type="entry name" value="eps_fam"/>
    <property type="match status" value="1"/>
</dbReference>
<dbReference type="InterPro" id="IPR032807">
    <property type="entry name" value="GNVR"/>
</dbReference>
<dbReference type="FunFam" id="3.40.50.300:FF:000527">
    <property type="entry name" value="Tyrosine-protein kinase etk"/>
    <property type="match status" value="1"/>
</dbReference>
<dbReference type="InterPro" id="IPR005702">
    <property type="entry name" value="Wzc-like_C"/>
</dbReference>
<dbReference type="InterPro" id="IPR027417">
    <property type="entry name" value="P-loop_NTPase"/>
</dbReference>
<dbReference type="RefSeq" id="WP_051531962.1">
    <property type="nucleotide sequence ID" value="NZ_CP097501.1"/>
</dbReference>
<reference evidence="23" key="1">
    <citation type="submission" date="2022-05" db="EMBL/GenBank/DDBJ databases">
        <title>Alysiella filiformis genome sequencing.</title>
        <authorList>
            <person name="Viehboeck T."/>
        </authorList>
    </citation>
    <scope>NUCLEOTIDE SEQUENCE</scope>
    <source>
        <strain evidence="23">DSM 2580</strain>
    </source>
</reference>
<feature type="transmembrane region" description="Helical" evidence="19">
    <location>
        <begin position="29"/>
        <end position="51"/>
    </location>
</feature>
<evidence type="ECO:0000256" key="4">
    <source>
        <dbReference type="ARBA" id="ARBA00022519"/>
    </source>
</evidence>
<evidence type="ECO:0000313" key="24">
    <source>
        <dbReference type="Proteomes" id="UP001056819"/>
    </source>
</evidence>
<feature type="coiled-coil region" evidence="18">
    <location>
        <begin position="267"/>
        <end position="294"/>
    </location>
</feature>
<keyword evidence="5 23" id="KW-0808">Transferase</keyword>
<keyword evidence="8" id="KW-0418">Kinase</keyword>
<keyword evidence="3" id="KW-1003">Cell membrane</keyword>
<keyword evidence="11 19" id="KW-0472">Membrane</keyword>
<evidence type="ECO:0000256" key="3">
    <source>
        <dbReference type="ARBA" id="ARBA00022475"/>
    </source>
</evidence>
<feature type="transmembrane region" description="Helical" evidence="19">
    <location>
        <begin position="423"/>
        <end position="443"/>
    </location>
</feature>
<keyword evidence="9" id="KW-0067">ATP-binding</keyword>
<evidence type="ECO:0000256" key="19">
    <source>
        <dbReference type="SAM" id="Phobius"/>
    </source>
</evidence>
<dbReference type="Proteomes" id="UP001056819">
    <property type="component" value="Chromosome"/>
</dbReference>
<name>A0AAE9HTB2_9NEIS</name>
<dbReference type="PANTHER" id="PTHR32309">
    <property type="entry name" value="TYROSINE-PROTEIN KINASE"/>
    <property type="match status" value="1"/>
</dbReference>
<evidence type="ECO:0000256" key="2">
    <source>
        <dbReference type="ARBA" id="ARBA00008883"/>
    </source>
</evidence>
<dbReference type="Gene3D" id="3.40.50.300">
    <property type="entry name" value="P-loop containing nucleotide triphosphate hydrolases"/>
    <property type="match status" value="1"/>
</dbReference>
<comment type="similarity">
    <text evidence="2">Belongs to the etk/wzc family.</text>
</comment>
<dbReference type="GO" id="GO:0042802">
    <property type="term" value="F:identical protein binding"/>
    <property type="evidence" value="ECO:0007669"/>
    <property type="project" value="UniProtKB-ARBA"/>
</dbReference>
<gene>
    <name evidence="23" type="ORF">LNQ82_09290</name>
</gene>
<dbReference type="GO" id="GO:0005524">
    <property type="term" value="F:ATP binding"/>
    <property type="evidence" value="ECO:0007669"/>
    <property type="project" value="UniProtKB-KW"/>
</dbReference>
<evidence type="ECO:0000256" key="1">
    <source>
        <dbReference type="ARBA" id="ARBA00004429"/>
    </source>
</evidence>
<evidence type="ECO:0000256" key="14">
    <source>
        <dbReference type="ARBA" id="ARBA00053015"/>
    </source>
</evidence>
<dbReference type="AlphaFoldDB" id="A0AAE9HTB2"/>
<evidence type="ECO:0000256" key="5">
    <source>
        <dbReference type="ARBA" id="ARBA00022679"/>
    </source>
</evidence>
<proteinExistence type="inferred from homology"/>
<dbReference type="CDD" id="cd05387">
    <property type="entry name" value="BY-kinase"/>
    <property type="match status" value="1"/>
</dbReference>
<keyword evidence="18" id="KW-0175">Coiled coil</keyword>
<evidence type="ECO:0000256" key="8">
    <source>
        <dbReference type="ARBA" id="ARBA00022777"/>
    </source>
</evidence>
<dbReference type="Pfam" id="PF13614">
    <property type="entry name" value="AAA_31"/>
    <property type="match status" value="1"/>
</dbReference>
<dbReference type="InterPro" id="IPR050445">
    <property type="entry name" value="Bact_polysacc_biosynth/exp"/>
</dbReference>
<evidence type="ECO:0000256" key="9">
    <source>
        <dbReference type="ARBA" id="ARBA00022840"/>
    </source>
</evidence>
<evidence type="ECO:0000256" key="10">
    <source>
        <dbReference type="ARBA" id="ARBA00022989"/>
    </source>
</evidence>
<evidence type="ECO:0000256" key="17">
    <source>
        <dbReference type="ARBA" id="ARBA00081049"/>
    </source>
</evidence>
<dbReference type="Pfam" id="PF23607">
    <property type="entry name" value="WZC_N"/>
    <property type="match status" value="1"/>
</dbReference>
<keyword evidence="12" id="KW-0829">Tyrosine-protein kinase</keyword>
<dbReference type="PANTHER" id="PTHR32309:SF32">
    <property type="entry name" value="TYROSINE-PROTEIN KINASE ETK-RELATED"/>
    <property type="match status" value="1"/>
</dbReference>
<evidence type="ECO:0000259" key="22">
    <source>
        <dbReference type="Pfam" id="PF13807"/>
    </source>
</evidence>
<keyword evidence="7" id="KW-0547">Nucleotide-binding</keyword>
<keyword evidence="13" id="KW-0270">Exopolysaccharide synthesis</keyword>
<dbReference type="EMBL" id="CP097501">
    <property type="protein sequence ID" value="URD67363.1"/>
    <property type="molecule type" value="Genomic_DNA"/>
</dbReference>
<evidence type="ECO:0000256" key="6">
    <source>
        <dbReference type="ARBA" id="ARBA00022692"/>
    </source>
</evidence>
<dbReference type="Pfam" id="PF02706">
    <property type="entry name" value="Wzz"/>
    <property type="match status" value="1"/>
</dbReference>
<dbReference type="InterPro" id="IPR025669">
    <property type="entry name" value="AAA_dom"/>
</dbReference>
<evidence type="ECO:0000313" key="23">
    <source>
        <dbReference type="EMBL" id="URD67363.1"/>
    </source>
</evidence>
<evidence type="ECO:0000256" key="11">
    <source>
        <dbReference type="ARBA" id="ARBA00023136"/>
    </source>
</evidence>
<evidence type="ECO:0000256" key="7">
    <source>
        <dbReference type="ARBA" id="ARBA00022741"/>
    </source>
</evidence>
<evidence type="ECO:0000256" key="12">
    <source>
        <dbReference type="ARBA" id="ARBA00023137"/>
    </source>
</evidence>
<accession>A0AAE9HTB2</accession>
<comment type="function">
    <text evidence="15">Probably involved in polymerization and/or export of exopolysaccharide EPS I which functions as a virulence factor. May be involved in an ATP-dependent process in the pathway for EPS I production, possibly export of the trimeric repeat units across the inner membrane or their polymerization.</text>
</comment>
<evidence type="ECO:0000256" key="18">
    <source>
        <dbReference type="SAM" id="Coils"/>
    </source>
</evidence>